<dbReference type="EMBL" id="JAOTOJ010000008">
    <property type="protein sequence ID" value="KAK9398321.1"/>
    <property type="molecule type" value="Genomic_DNA"/>
</dbReference>
<dbReference type="Pfam" id="PF08073">
    <property type="entry name" value="CHDNT"/>
    <property type="match status" value="1"/>
</dbReference>
<dbReference type="AlphaFoldDB" id="A0AAW1B973"/>
<organism evidence="3 4">
    <name type="scientific">Crotalus adamanteus</name>
    <name type="common">Eastern diamondback rattlesnake</name>
    <dbReference type="NCBI Taxonomy" id="8729"/>
    <lineage>
        <taxon>Eukaryota</taxon>
        <taxon>Metazoa</taxon>
        <taxon>Chordata</taxon>
        <taxon>Craniata</taxon>
        <taxon>Vertebrata</taxon>
        <taxon>Euteleostomi</taxon>
        <taxon>Lepidosauria</taxon>
        <taxon>Squamata</taxon>
        <taxon>Bifurcata</taxon>
        <taxon>Unidentata</taxon>
        <taxon>Episquamata</taxon>
        <taxon>Toxicofera</taxon>
        <taxon>Serpentes</taxon>
        <taxon>Colubroidea</taxon>
        <taxon>Viperidae</taxon>
        <taxon>Crotalinae</taxon>
        <taxon>Crotalus</taxon>
    </lineage>
</organism>
<name>A0AAW1B973_CROAD</name>
<feature type="domain" description="CHD N-terminal" evidence="2">
    <location>
        <begin position="52"/>
        <end position="77"/>
    </location>
</feature>
<reference evidence="3 4" key="1">
    <citation type="journal article" date="2024" name="Proc. Natl. Acad. Sci. U.S.A.">
        <title>The genetic regulatory architecture and epigenomic basis for age-related changes in rattlesnake venom.</title>
        <authorList>
            <person name="Hogan M.P."/>
            <person name="Holding M.L."/>
            <person name="Nystrom G.S."/>
            <person name="Colston T.J."/>
            <person name="Bartlett D.A."/>
            <person name="Mason A.J."/>
            <person name="Ellsworth S.A."/>
            <person name="Rautsaw R.M."/>
            <person name="Lawrence K.C."/>
            <person name="Strickland J.L."/>
            <person name="He B."/>
            <person name="Fraser P."/>
            <person name="Margres M.J."/>
            <person name="Gilbert D.M."/>
            <person name="Gibbs H.L."/>
            <person name="Parkinson C.L."/>
            <person name="Rokyta D.R."/>
        </authorList>
    </citation>
    <scope>NUCLEOTIDE SEQUENCE [LARGE SCALE GENOMIC DNA]</scope>
    <source>
        <strain evidence="3">DRR0105</strain>
    </source>
</reference>
<accession>A0AAW1B973</accession>
<proteinExistence type="predicted"/>
<protein>
    <submittedName>
        <fullName evidence="3">Chromodomain-helicase-DNA-binding protein 3-like</fullName>
    </submittedName>
</protein>
<evidence type="ECO:0000256" key="1">
    <source>
        <dbReference type="SAM" id="MobiDB-lite"/>
    </source>
</evidence>
<keyword evidence="4" id="KW-1185">Reference proteome</keyword>
<gene>
    <name evidence="3" type="ORF">NXF25_021682</name>
</gene>
<feature type="region of interest" description="Disordered" evidence="1">
    <location>
        <begin position="160"/>
        <end position="179"/>
    </location>
</feature>
<evidence type="ECO:0000313" key="3">
    <source>
        <dbReference type="EMBL" id="KAK9398321.1"/>
    </source>
</evidence>
<dbReference type="InterPro" id="IPR012958">
    <property type="entry name" value="CHD_N"/>
</dbReference>
<comment type="caution">
    <text evidence="3">The sequence shown here is derived from an EMBL/GenBank/DDBJ whole genome shotgun (WGS) entry which is preliminary data.</text>
</comment>
<evidence type="ECO:0000259" key="2">
    <source>
        <dbReference type="Pfam" id="PF08073"/>
    </source>
</evidence>
<feature type="compositionally biased region" description="Polar residues" evidence="1">
    <location>
        <begin position="162"/>
        <end position="179"/>
    </location>
</feature>
<sequence>MRHVRNFHSSPFLSPSPSSPCTAIGTEAYFALGVEQKSSAQLLMTWGLEDVDHVFTEEDYHTLTNYKAFSQFMRWVLRYRTGGQAGEGNVKARRPRSAKALERPRAPGVLCLPRPPLAASMQFKPGQAELPSAVGEAVSGLGSPPCCLPPSAWRAEPCSAANPGSVTKGQKSGSGRRQATWASPALIKAVIYSRCSGGGGDRPSGGACL</sequence>
<dbReference type="Proteomes" id="UP001474421">
    <property type="component" value="Unassembled WGS sequence"/>
</dbReference>
<evidence type="ECO:0000313" key="4">
    <source>
        <dbReference type="Proteomes" id="UP001474421"/>
    </source>
</evidence>